<dbReference type="STRING" id="990268.JCM19235_3414"/>
<protein>
    <submittedName>
        <fullName evidence="1">Uncharacterized protein</fullName>
    </submittedName>
</protein>
<gene>
    <name evidence="1" type="ORF">JCM19235_3414</name>
</gene>
<comment type="caution">
    <text evidence="1">The sequence shown here is derived from an EMBL/GenBank/DDBJ whole genome shotgun (WGS) entry which is preliminary data.</text>
</comment>
<dbReference type="Proteomes" id="UP000029228">
    <property type="component" value="Unassembled WGS sequence"/>
</dbReference>
<reference evidence="1 2" key="1">
    <citation type="submission" date="2014-09" db="EMBL/GenBank/DDBJ databases">
        <title>Vibrio maritimus JCM 19235. (C45) whole genome shotgun sequence.</title>
        <authorList>
            <person name="Sawabe T."/>
            <person name="Meirelles P."/>
            <person name="Nakanishi M."/>
            <person name="Sayaka M."/>
            <person name="Hattori M."/>
            <person name="Ohkuma M."/>
        </authorList>
    </citation>
    <scope>NUCLEOTIDE SEQUENCE [LARGE SCALE GENOMIC DNA]</scope>
    <source>
        <strain evidence="2">JCM19235</strain>
    </source>
</reference>
<reference evidence="1 2" key="2">
    <citation type="submission" date="2014-09" db="EMBL/GenBank/DDBJ databases">
        <authorList>
            <consortium name="NBRP consortium"/>
            <person name="Sawabe T."/>
            <person name="Meirelles P."/>
            <person name="Nakanishi M."/>
            <person name="Sayaka M."/>
            <person name="Hattori M."/>
            <person name="Ohkuma M."/>
        </authorList>
    </citation>
    <scope>NUCLEOTIDE SEQUENCE [LARGE SCALE GENOMIC DNA]</scope>
    <source>
        <strain evidence="2">JCM19235</strain>
    </source>
</reference>
<dbReference type="AlphaFoldDB" id="A0A090SM02"/>
<proteinExistence type="predicted"/>
<evidence type="ECO:0000313" key="2">
    <source>
        <dbReference type="Proteomes" id="UP000029228"/>
    </source>
</evidence>
<sequence length="37" mass="4128">MGELCHLALLEPLLMNYYTILESDLGPITIQASDEGY</sequence>
<evidence type="ECO:0000313" key="1">
    <source>
        <dbReference type="EMBL" id="GAL20412.1"/>
    </source>
</evidence>
<keyword evidence="2" id="KW-1185">Reference proteome</keyword>
<organism evidence="1 2">
    <name type="scientific">Vibrio maritimus</name>
    <dbReference type="NCBI Taxonomy" id="990268"/>
    <lineage>
        <taxon>Bacteria</taxon>
        <taxon>Pseudomonadati</taxon>
        <taxon>Pseudomonadota</taxon>
        <taxon>Gammaproteobacteria</taxon>
        <taxon>Vibrionales</taxon>
        <taxon>Vibrionaceae</taxon>
        <taxon>Vibrio</taxon>
    </lineage>
</organism>
<name>A0A090SM02_9VIBR</name>
<dbReference type="EMBL" id="BBMR01000006">
    <property type="protein sequence ID" value="GAL20412.1"/>
    <property type="molecule type" value="Genomic_DNA"/>
</dbReference>
<accession>A0A090SM02</accession>